<feature type="compositionally biased region" description="Polar residues" evidence="1">
    <location>
        <begin position="8"/>
        <end position="21"/>
    </location>
</feature>
<dbReference type="Proteomes" id="UP000093000">
    <property type="component" value="Unassembled WGS sequence"/>
</dbReference>
<reference evidence="2 3" key="1">
    <citation type="submission" date="2016-03" db="EMBL/GenBank/DDBJ databases">
        <title>Choanephora cucurbitarum.</title>
        <authorList>
            <person name="Min B."/>
            <person name="Park H."/>
            <person name="Park J.-H."/>
            <person name="Shin H.-D."/>
            <person name="Choi I.-G."/>
        </authorList>
    </citation>
    <scope>NUCLEOTIDE SEQUENCE [LARGE SCALE GENOMIC DNA]</scope>
    <source>
        <strain evidence="2 3">KUS-F28377</strain>
    </source>
</reference>
<protein>
    <submittedName>
        <fullName evidence="2">Uncharacterized protein</fullName>
    </submittedName>
</protein>
<feature type="region of interest" description="Disordered" evidence="1">
    <location>
        <begin position="1"/>
        <end position="21"/>
    </location>
</feature>
<dbReference type="InParanoid" id="A0A1C7NDM9"/>
<accession>A0A1C7NDM9</accession>
<evidence type="ECO:0000313" key="3">
    <source>
        <dbReference type="Proteomes" id="UP000093000"/>
    </source>
</evidence>
<dbReference type="OrthoDB" id="26838at2759"/>
<comment type="caution">
    <text evidence="2">The sequence shown here is derived from an EMBL/GenBank/DDBJ whole genome shotgun (WGS) entry which is preliminary data.</text>
</comment>
<dbReference type="AlphaFoldDB" id="A0A1C7NDM9"/>
<name>A0A1C7NDM9_9FUNG</name>
<gene>
    <name evidence="2" type="ORF">A0J61_06465</name>
</gene>
<keyword evidence="3" id="KW-1185">Reference proteome</keyword>
<evidence type="ECO:0000256" key="1">
    <source>
        <dbReference type="SAM" id="MobiDB-lite"/>
    </source>
</evidence>
<dbReference type="EMBL" id="LUGH01000391">
    <property type="protein sequence ID" value="OBZ85484.1"/>
    <property type="molecule type" value="Genomic_DNA"/>
</dbReference>
<organism evidence="2 3">
    <name type="scientific">Choanephora cucurbitarum</name>
    <dbReference type="NCBI Taxonomy" id="101091"/>
    <lineage>
        <taxon>Eukaryota</taxon>
        <taxon>Fungi</taxon>
        <taxon>Fungi incertae sedis</taxon>
        <taxon>Mucoromycota</taxon>
        <taxon>Mucoromycotina</taxon>
        <taxon>Mucoromycetes</taxon>
        <taxon>Mucorales</taxon>
        <taxon>Mucorineae</taxon>
        <taxon>Choanephoraceae</taxon>
        <taxon>Choanephoroideae</taxon>
        <taxon>Choanephora</taxon>
    </lineage>
</organism>
<evidence type="ECO:0000313" key="2">
    <source>
        <dbReference type="EMBL" id="OBZ85484.1"/>
    </source>
</evidence>
<dbReference type="STRING" id="101091.A0A1C7NDM9"/>
<feature type="region of interest" description="Disordered" evidence="1">
    <location>
        <begin position="85"/>
        <end position="127"/>
    </location>
</feature>
<proteinExistence type="predicted"/>
<sequence>MGPASWASFATSSNQKWNQGIDTQLDEIERAPKISNPNVSKQFNINVNPYDANMNAEVKDSWNVKEVLPDTMEMRMNQIPMRKVFTGPRVMNPNDSLSDDSEDEFNYSKKSTPKKAKASSSKKYVDDDNDDEVSMIGLKIKNFGKFEQQKTKEHTTINLPTFVDSVFISPEFNTEEINIHSVMETNHLNSIEIPTEPFTVAICYHFAESKATNHFLKAIQLFIKCSSDPVGDSYTIVLEKACFKDRSLKDTNFGRLLTDPSIQRVCWWPEVIEEQTYQKLGFCLGPTIDLNVKVNSDEDRPMYTFAQSIDTYLKDWPDLYQLHEAKSEYDNAVSSKKFSGTPWDNKRIKEGVLRYSALQGFGAYALHKATEDLDILEEDCLWRSTRYTSK</sequence>